<dbReference type="GO" id="GO:0005938">
    <property type="term" value="C:cell cortex"/>
    <property type="evidence" value="ECO:0007669"/>
    <property type="project" value="TreeGrafter"/>
</dbReference>
<dbReference type="InterPro" id="IPR025481">
    <property type="entry name" value="Cell_Morphogen_C"/>
</dbReference>
<dbReference type="OrthoDB" id="6287725at2759"/>
<comment type="caution">
    <text evidence="5">The sequence shown here is derived from an EMBL/GenBank/DDBJ whole genome shotgun (WGS) entry which is preliminary data.</text>
</comment>
<feature type="compositionally biased region" description="Polar residues" evidence="1">
    <location>
        <begin position="31"/>
        <end position="40"/>
    </location>
</feature>
<dbReference type="STRING" id="5217.A0A4Q1BNU9"/>
<dbReference type="VEuPathDB" id="FungiDB:TREMEDRAFT_10419"/>
<proteinExistence type="predicted"/>
<dbReference type="Pfam" id="PF14228">
    <property type="entry name" value="MOR2-PAG1_mid"/>
    <property type="match status" value="1"/>
</dbReference>
<feature type="domain" description="Cell morphogenesis protein N-terminal" evidence="2">
    <location>
        <begin position="396"/>
        <end position="945"/>
    </location>
</feature>
<evidence type="ECO:0008006" key="7">
    <source>
        <dbReference type="Google" id="ProtNLM"/>
    </source>
</evidence>
<feature type="domain" description="Cell morphogenesis central region" evidence="4">
    <location>
        <begin position="1766"/>
        <end position="1939"/>
    </location>
</feature>
<dbReference type="SUPFAM" id="SSF48371">
    <property type="entry name" value="ARM repeat"/>
    <property type="match status" value="2"/>
</dbReference>
<evidence type="ECO:0000259" key="4">
    <source>
        <dbReference type="Pfam" id="PF14228"/>
    </source>
</evidence>
<reference evidence="5 6" key="1">
    <citation type="submission" date="2016-06" db="EMBL/GenBank/DDBJ databases">
        <title>Evolution of pathogenesis and genome organization in the Tremellales.</title>
        <authorList>
            <person name="Cuomo C."/>
            <person name="Litvintseva A."/>
            <person name="Heitman J."/>
            <person name="Chen Y."/>
            <person name="Sun S."/>
            <person name="Springer D."/>
            <person name="Dromer F."/>
            <person name="Young S."/>
            <person name="Zeng Q."/>
            <person name="Chapman S."/>
            <person name="Gujja S."/>
            <person name="Saif S."/>
            <person name="Birren B."/>
        </authorList>
    </citation>
    <scope>NUCLEOTIDE SEQUENCE [LARGE SCALE GENOMIC DNA]</scope>
    <source>
        <strain evidence="5 6">ATCC 28783</strain>
    </source>
</reference>
<feature type="compositionally biased region" description="Basic and acidic residues" evidence="1">
    <location>
        <begin position="2436"/>
        <end position="2454"/>
    </location>
</feature>
<dbReference type="EMBL" id="SDIL01000030">
    <property type="protein sequence ID" value="RXK39556.1"/>
    <property type="molecule type" value="Genomic_DNA"/>
</dbReference>
<dbReference type="FunCoup" id="A0A4Q1BNU9">
    <property type="interactions" value="206"/>
</dbReference>
<organism evidence="5 6">
    <name type="scientific">Tremella mesenterica</name>
    <name type="common">Jelly fungus</name>
    <dbReference type="NCBI Taxonomy" id="5217"/>
    <lineage>
        <taxon>Eukaryota</taxon>
        <taxon>Fungi</taxon>
        <taxon>Dikarya</taxon>
        <taxon>Basidiomycota</taxon>
        <taxon>Agaricomycotina</taxon>
        <taxon>Tremellomycetes</taxon>
        <taxon>Tremellales</taxon>
        <taxon>Tremellaceae</taxon>
        <taxon>Tremella</taxon>
    </lineage>
</organism>
<protein>
    <recommendedName>
        <fullName evidence="7">Cell polarity protein mor2</fullName>
    </recommendedName>
</protein>
<dbReference type="Pfam" id="PF14222">
    <property type="entry name" value="MOR2-PAG1_N"/>
    <property type="match status" value="1"/>
</dbReference>
<dbReference type="Pfam" id="PF14225">
    <property type="entry name" value="MOR2-PAG1_C"/>
    <property type="match status" value="1"/>
</dbReference>
<dbReference type="InParanoid" id="A0A4Q1BNU9"/>
<feature type="compositionally biased region" description="Low complexity" evidence="1">
    <location>
        <begin position="2463"/>
        <end position="2472"/>
    </location>
</feature>
<feature type="region of interest" description="Disordered" evidence="1">
    <location>
        <begin position="2358"/>
        <end position="2378"/>
    </location>
</feature>
<dbReference type="Proteomes" id="UP000289152">
    <property type="component" value="Unassembled WGS sequence"/>
</dbReference>
<feature type="region of interest" description="Disordered" evidence="1">
    <location>
        <begin position="26"/>
        <end position="95"/>
    </location>
</feature>
<feature type="region of interest" description="Disordered" evidence="1">
    <location>
        <begin position="2394"/>
        <end position="2486"/>
    </location>
</feature>
<dbReference type="PANTHER" id="PTHR12295">
    <property type="entry name" value="FURRY-RELATED"/>
    <property type="match status" value="1"/>
</dbReference>
<dbReference type="InterPro" id="IPR016024">
    <property type="entry name" value="ARM-type_fold"/>
</dbReference>
<dbReference type="InterPro" id="IPR039867">
    <property type="entry name" value="Furry/Tao3/Mor2"/>
</dbReference>
<dbReference type="InterPro" id="IPR029473">
    <property type="entry name" value="MOR2-PAG1_mid"/>
</dbReference>
<keyword evidence="6" id="KW-1185">Reference proteome</keyword>
<dbReference type="GO" id="GO:0030427">
    <property type="term" value="C:site of polarized growth"/>
    <property type="evidence" value="ECO:0007669"/>
    <property type="project" value="TreeGrafter"/>
</dbReference>
<evidence type="ECO:0000313" key="6">
    <source>
        <dbReference type="Proteomes" id="UP000289152"/>
    </source>
</evidence>
<feature type="compositionally biased region" description="Low complexity" evidence="1">
    <location>
        <begin position="209"/>
        <end position="222"/>
    </location>
</feature>
<dbReference type="GO" id="GO:0000902">
    <property type="term" value="P:cell morphogenesis"/>
    <property type="evidence" value="ECO:0007669"/>
    <property type="project" value="InterPro"/>
</dbReference>
<dbReference type="PANTHER" id="PTHR12295:SF30">
    <property type="entry name" value="PROTEIN FURRY"/>
    <property type="match status" value="1"/>
</dbReference>
<sequence length="2546" mass="278974">MEEIVIPELDDLDDFDHFGGDYPLPPFTRTGFGQSSSPANSDVDLHSHHSRPSIETPYFGGKSPSVAGTPARPTLPKLSGSYSGGAAPVPDLSDRAKLGKFSNGSTSSLITSGTSISSTAGVLAPRKGSLASLRNAFKVGSSNSSANVPPVPSLDVKAFGAPGYPALRNPFSKYDTPQSPANGFGRPSTGRGKTPSASSPGQIWDRKQSTATTATHSSVTSHGGRSVTSQGSNTFRNDDFLMPALPPIPLRGAPSRAGRHGSESGSLFGFGRRHGSIGEELETGPKTPADQAMRAVLRDFKESANAKISRICSRPLTTNPSLSAYLDSGADTSFDALISALAQCGRRTARRVVDSLGTWCKAHCEGIGASEVRAHLDRSLGLQMRVEDAAAILGSRKSAAARFILNRCLIELVRVCPREALGEELGNNLELNAFNAYRSERLDESASPHRKAVSQLQVELLGQLSQNRFLTVSHRFVTEISRHITQQPSKDSDARLEHLLRGMRHLKIRTYPEEELEMSAELLQSLAGFFANAHGQNLKTTYVDTFLSLLHPVVETATAEVNHPMWSKAISVILQRAQGMAAKPRYWNSAFPLVIVALGLSPREAVMQSWQTCMDAITAKLRDKASRAVAMNCFLRLLWIYLNRCSESATSRRKRLDHHLRVFFSTNGCLYPADLPMEPFICILHYIMTRALDYGEEFTGEFLRDALRQRASDSADSSQVDRATALVRASLLTLRTMELEKPAIWPQSSDFTTFSVDGSETSGEALTDDLLKDSEVESFMTKCGPVFGDLLLQTDRQTAHLLLSNDTVTLSAHASSSITETTSTTITRKHGDVYVTYSLRSEPVLRLLAALFDSLPRCLPETDFGPVANVLCRGMYSADPDVCIAAANAIRRIGKDPARCLFLANTYREFVFETRHVFRDTFMGSRLLESQFERVVKVYIDLLQSLVHHQRVASAQESEDGRQEPPVVPALIDKIEGSALFLLCSTSIPLRKLAIQVLNSARDLESTHRRPSAAFRYSRIMPERSSVNRVVQIFEFECGESELQAMRSLPWCTSNDRHRLDLMASDRSKLVLRVAESDNQKDASLWLALLPYIVSRLAGAVPGPIKELRHLVVSISLRLQGHVASLGSLSAGRATVGLRSQNSNQGVTPGRSSGDTSALAEMWRCYLSVLCITMPTPHSVPSSPPVQRTKEAIILTPDTIGSPALFHYLTSLLGWEDPRFRDAAVYALGSIGQTLLRPLSEILLGVVRRLGDGTKGASNGRDTSRRIINGPVWTSVAHVFRLISPLIHDSKSPSHHANLSCMIGFVKITHTLLSDRVVKEDYELQSLRRSFCVVVENLANALGKLEGSERFLGIDMRGAVFKLCYDWCHVGRRPDVAKARESQTLQAAAEGYRGERDRAQYLDDLQAKTKLLSAAAAEAMAGLCQGKLIGDKESSPEQQSSDVVEPLTVLRWIRGMFTSVSTAHHETGRKALFALLKWNWSCDRLLDEVLHQSFGEGEQFSLASSFFGVLGDILMDGLVQLPVHQIACLALSKLGHPNADIRQRAFQLCFSLCSDPPSRLTIARLLPAMGSAAANVYRGAQKEISATLSTFYANNALGFLAECTTRLSQLEAPRRHATLCILASWMEVIELSRDTKDLSPEHATNEHQALSNLMYLAVRFADDHLEEMREIFVSFAGSGQSHNTTALVKYLFEQGGKRRSPEFVACSQKVIACLAQSAASDEIFDEICSFVEPSAMASLAEADVPPSPLASLANLDSFIPTPSSRPHPFSTGQLALLFAGELLPYRQSEPRLGRQLCTLLHVALIHCDNVSSTVRESCQAVLFQVLRTWVGDTSNVPSEDALAIWSTAEGKVTSIARSNSTVFWKADDVGTQEQAFMAPPKMTGTILKILGVLLPLHPRVRQQWGEMALMWATSCPIRHLACRSFQIFRVLTPKLSARMLSDTLARLSSTIASASKEIQSFNREVLRTFASLTQSLSSNEMSNYPQIFWCATACLTTPFEDEFMEVIELLSHVLDKTNLSDPSVVQHLLSFRPSDWVGPEPHLQSLLLVGLRSSKTAFMTFDLIRRLTSASTDELIDSPTDRLLHGFVSALPWMLHSADVGEPNEELAGMALDLASIADVQGHPSFSRLLTSFARVRFRSKDDFIRQACSLLRDFLPTHALDILTLLLGFVLNANDWMREKSMQVLKLILQYPDARGILSTHGDELLQPLLRLVSTKHSAQALDVLDMPTAPTSHPTETTQLGQGVSGENGMIFGSFTESGWSIPRSKEFSQLTRENVTAVFNTCAIETRAASAHFSVVQFTDLRLGNILNPSQISLDVPSPLNDDNASIGDLVGALSSLNQFFDDGLDSIPLTANSIRSGGSGSTASPRIEKSTFMTSSENVGVDMKKMKMTLGRGRKHSTHSINSPLSEFHSLPSRPPIPITMTNGYPTNDKLSSNEERYNKEGFMRDERKSRQGHTHQLSDTTSTSTNGDGDGDGDGEGETIRRLGNYGFGFKHETNSSLSSTNLGSEFETFEYGLEDTSLTQLSGLEDGQISVIVRNGGKGK</sequence>
<feature type="compositionally biased region" description="Polar residues" evidence="1">
    <location>
        <begin position="2358"/>
        <end position="2368"/>
    </location>
</feature>
<feature type="compositionally biased region" description="Polar residues" evidence="1">
    <location>
        <begin position="2424"/>
        <end position="2435"/>
    </location>
</feature>
<name>A0A4Q1BNU9_TREME</name>
<accession>A0A4Q1BNU9</accession>
<feature type="domain" description="Cell morphogenesis protein C-terminal" evidence="3">
    <location>
        <begin position="1985"/>
        <end position="2230"/>
    </location>
</feature>
<evidence type="ECO:0000313" key="5">
    <source>
        <dbReference type="EMBL" id="RXK39556.1"/>
    </source>
</evidence>
<dbReference type="InterPro" id="IPR025614">
    <property type="entry name" value="Cell_morpho_N"/>
</dbReference>
<evidence type="ECO:0000259" key="3">
    <source>
        <dbReference type="Pfam" id="PF14225"/>
    </source>
</evidence>
<evidence type="ECO:0000256" key="1">
    <source>
        <dbReference type="SAM" id="MobiDB-lite"/>
    </source>
</evidence>
<feature type="region of interest" description="Disordered" evidence="1">
    <location>
        <begin position="169"/>
        <end position="286"/>
    </location>
</feature>
<evidence type="ECO:0000259" key="2">
    <source>
        <dbReference type="Pfam" id="PF14222"/>
    </source>
</evidence>
<feature type="compositionally biased region" description="Polar residues" evidence="1">
    <location>
        <begin position="226"/>
        <end position="235"/>
    </location>
</feature>
<gene>
    <name evidence="5" type="ORF">M231_03225</name>
</gene>